<organism evidence="7 8">
    <name type="scientific">Labrys monachus</name>
    <dbReference type="NCBI Taxonomy" id="217067"/>
    <lineage>
        <taxon>Bacteria</taxon>
        <taxon>Pseudomonadati</taxon>
        <taxon>Pseudomonadota</taxon>
        <taxon>Alphaproteobacteria</taxon>
        <taxon>Hyphomicrobiales</taxon>
        <taxon>Xanthobacteraceae</taxon>
        <taxon>Labrys</taxon>
    </lineage>
</organism>
<evidence type="ECO:0000313" key="7">
    <source>
        <dbReference type="EMBL" id="MDQ0395678.1"/>
    </source>
</evidence>
<comment type="caution">
    <text evidence="7">The sequence shown here is derived from an EMBL/GenBank/DDBJ whole genome shotgun (WGS) entry which is preliminary data.</text>
</comment>
<dbReference type="PROSITE" id="PS50893">
    <property type="entry name" value="ABC_TRANSPORTER_2"/>
    <property type="match status" value="2"/>
</dbReference>
<evidence type="ECO:0000313" key="8">
    <source>
        <dbReference type="Proteomes" id="UP001237448"/>
    </source>
</evidence>
<evidence type="ECO:0000256" key="1">
    <source>
        <dbReference type="ARBA" id="ARBA00005417"/>
    </source>
</evidence>
<gene>
    <name evidence="7" type="ORF">J3R73_005470</name>
</gene>
<dbReference type="Pfam" id="PF00005">
    <property type="entry name" value="ABC_tran"/>
    <property type="match status" value="2"/>
</dbReference>
<dbReference type="NCBIfam" id="NF010167">
    <property type="entry name" value="PRK13648.1"/>
    <property type="match status" value="2"/>
</dbReference>
<accession>A0ABU0FM46</accession>
<proteinExistence type="inferred from homology"/>
<sequence>MALAVDPAVEAAPPRSLHPPADAPAIPAMQGGAAAAAMPGHEHAIEIRAVSYAYEGEANYVLDNVSLTVDEGEFVLILGPSGCGKSTLLQLLNGTIPHTLKGTLSGEVTVYGKPVATTKVATFATEVGMVFQDPEAQIINTRVRDEVCFGLENLCRPAAEILQRQAEALDFVGLDGFGDRSIFDLSGGQKQRVSIAAVLAARPRLLVLDEPTANLDPAGMAEIFAVLEKLNREAGTTIVMVEHRVDELADRVSRVVMMDRGTVVFDGTPREAFSQRRTAHSEEQGTVPTSAWFPQACEFALALSDAMGFPLAAADMPLNVGEAVQFAERHLGEGMPPALPAAVPAGEEVAPFLRVVDLRFGYERKLPILADISFDLGRGEMIALCGRNGSGKTTLARLLMHINPPPRGTILLEGKDIAGLTARDIAAEIGYVFQNPDHQFVTDRVWDEIAYGLQVRGYSEAAIKERVDEVLGIVDLQRYRDRSPFSLSLGERRRLSVATMLVLEPHLLVLDEPTIGQDHERAQQLMGLMARLRERYRTTILMITHDVRLVAEWADRALVISRGRLLFDGRPEAMFADSGLIQEAGLLVPPVFEISRALANLHPESAVRPTLSLADLAGTIAGPQRTPA</sequence>
<dbReference type="InterPro" id="IPR015856">
    <property type="entry name" value="ABC_transpr_CbiO/EcfA_su"/>
</dbReference>
<dbReference type="Proteomes" id="UP001237448">
    <property type="component" value="Unassembled WGS sequence"/>
</dbReference>
<dbReference type="Gene3D" id="3.40.50.300">
    <property type="entry name" value="P-loop containing nucleotide triphosphate hydrolases"/>
    <property type="match status" value="2"/>
</dbReference>
<dbReference type="GO" id="GO:0016787">
    <property type="term" value="F:hydrolase activity"/>
    <property type="evidence" value="ECO:0007669"/>
    <property type="project" value="UniProtKB-KW"/>
</dbReference>
<feature type="domain" description="ABC transporter" evidence="6">
    <location>
        <begin position="353"/>
        <end position="587"/>
    </location>
</feature>
<dbReference type="SMART" id="SM00382">
    <property type="entry name" value="AAA"/>
    <property type="match status" value="2"/>
</dbReference>
<feature type="region of interest" description="Disordered" evidence="5">
    <location>
        <begin position="1"/>
        <end position="22"/>
    </location>
</feature>
<reference evidence="7 8" key="1">
    <citation type="submission" date="2023-07" db="EMBL/GenBank/DDBJ databases">
        <title>Genomic Encyclopedia of Type Strains, Phase IV (KMG-IV): sequencing the most valuable type-strain genomes for metagenomic binning, comparative biology and taxonomic classification.</title>
        <authorList>
            <person name="Goeker M."/>
        </authorList>
    </citation>
    <scope>NUCLEOTIDE SEQUENCE [LARGE SCALE GENOMIC DNA]</scope>
    <source>
        <strain evidence="7 8">DSM 5896</strain>
    </source>
</reference>
<dbReference type="InterPro" id="IPR027417">
    <property type="entry name" value="P-loop_NTPase"/>
</dbReference>
<protein>
    <submittedName>
        <fullName evidence="7">Energy-coupling factor transport system ATP-binding protein</fullName>
        <ecNumber evidence="7">3.6.3.-</ecNumber>
    </submittedName>
</protein>
<evidence type="ECO:0000256" key="4">
    <source>
        <dbReference type="ARBA" id="ARBA00022840"/>
    </source>
</evidence>
<dbReference type="InterPro" id="IPR050095">
    <property type="entry name" value="ECF_ABC_transporter_ATP-bd"/>
</dbReference>
<dbReference type="CDD" id="cd03225">
    <property type="entry name" value="ABC_cobalt_CbiO_domain1"/>
    <property type="match status" value="2"/>
</dbReference>
<feature type="domain" description="ABC transporter" evidence="6">
    <location>
        <begin position="45"/>
        <end position="285"/>
    </location>
</feature>
<dbReference type="InterPro" id="IPR003593">
    <property type="entry name" value="AAA+_ATPase"/>
</dbReference>
<dbReference type="PANTHER" id="PTHR43553">
    <property type="entry name" value="HEAVY METAL TRANSPORTER"/>
    <property type="match status" value="1"/>
</dbReference>
<dbReference type="GO" id="GO:0005524">
    <property type="term" value="F:ATP binding"/>
    <property type="evidence" value="ECO:0007669"/>
    <property type="project" value="UniProtKB-KW"/>
</dbReference>
<evidence type="ECO:0000256" key="3">
    <source>
        <dbReference type="ARBA" id="ARBA00022741"/>
    </source>
</evidence>
<dbReference type="InterPro" id="IPR003439">
    <property type="entry name" value="ABC_transporter-like_ATP-bd"/>
</dbReference>
<dbReference type="SUPFAM" id="SSF52540">
    <property type="entry name" value="P-loop containing nucleoside triphosphate hydrolases"/>
    <property type="match status" value="2"/>
</dbReference>
<keyword evidence="8" id="KW-1185">Reference proteome</keyword>
<dbReference type="RefSeq" id="WP_307434741.1">
    <property type="nucleotide sequence ID" value="NZ_JAUSVK010000001.1"/>
</dbReference>
<keyword evidence="2" id="KW-0813">Transport</keyword>
<evidence type="ECO:0000256" key="2">
    <source>
        <dbReference type="ARBA" id="ARBA00022448"/>
    </source>
</evidence>
<evidence type="ECO:0000256" key="5">
    <source>
        <dbReference type="SAM" id="MobiDB-lite"/>
    </source>
</evidence>
<dbReference type="InterPro" id="IPR017871">
    <property type="entry name" value="ABC_transporter-like_CS"/>
</dbReference>
<dbReference type="EMBL" id="JAUSVK010000001">
    <property type="protein sequence ID" value="MDQ0395678.1"/>
    <property type="molecule type" value="Genomic_DNA"/>
</dbReference>
<evidence type="ECO:0000259" key="6">
    <source>
        <dbReference type="PROSITE" id="PS50893"/>
    </source>
</evidence>
<dbReference type="PROSITE" id="PS00211">
    <property type="entry name" value="ABC_TRANSPORTER_1"/>
    <property type="match status" value="2"/>
</dbReference>
<comment type="similarity">
    <text evidence="1">Belongs to the ABC transporter superfamily.</text>
</comment>
<dbReference type="EC" id="3.6.3.-" evidence="7"/>
<keyword evidence="3" id="KW-0547">Nucleotide-binding</keyword>
<keyword evidence="4 7" id="KW-0067">ATP-binding</keyword>
<keyword evidence="7" id="KW-0378">Hydrolase</keyword>
<name>A0ABU0FM46_9HYPH</name>